<dbReference type="InterPro" id="IPR011330">
    <property type="entry name" value="Glyco_hydro/deAcase_b/a-brl"/>
</dbReference>
<feature type="domain" description="NodB homology" evidence="5">
    <location>
        <begin position="334"/>
        <end position="507"/>
    </location>
</feature>
<dbReference type="PROSITE" id="PS51170">
    <property type="entry name" value="CW"/>
    <property type="match status" value="5"/>
</dbReference>
<dbReference type="Pfam" id="PF01522">
    <property type="entry name" value="Polysacc_deac_1"/>
    <property type="match status" value="1"/>
</dbReference>
<feature type="repeat" description="Cell wall-binding" evidence="4">
    <location>
        <begin position="177"/>
        <end position="196"/>
    </location>
</feature>
<dbReference type="CDD" id="cd10954">
    <property type="entry name" value="CE4_CtAXE_like"/>
    <property type="match status" value="1"/>
</dbReference>
<dbReference type="GO" id="GO:0016020">
    <property type="term" value="C:membrane"/>
    <property type="evidence" value="ECO:0007669"/>
    <property type="project" value="TreeGrafter"/>
</dbReference>
<dbReference type="PANTHER" id="PTHR10587:SF133">
    <property type="entry name" value="CHITIN DEACETYLASE 1-RELATED"/>
    <property type="match status" value="1"/>
</dbReference>
<gene>
    <name evidence="6" type="ORF">SAMN02745158_00067</name>
</gene>
<feature type="repeat" description="Cell wall-binding" evidence="4">
    <location>
        <begin position="117"/>
        <end position="136"/>
    </location>
</feature>
<feature type="repeat" description="Cell wall-binding" evidence="4">
    <location>
        <begin position="279"/>
        <end position="298"/>
    </location>
</feature>
<evidence type="ECO:0000313" key="6">
    <source>
        <dbReference type="EMBL" id="SHE30326.1"/>
    </source>
</evidence>
<dbReference type="STRING" id="1122155.SAMN02745158_00067"/>
<dbReference type="RefSeq" id="WP_072848154.1">
    <property type="nucleotide sequence ID" value="NZ_FQVI01000001.1"/>
</dbReference>
<evidence type="ECO:0000256" key="3">
    <source>
        <dbReference type="ARBA" id="ARBA00022801"/>
    </source>
</evidence>
<sequence>MSVKRKSKRRRQVEVVFSVFLIIAIVLAILIVPRYVTAAVKSYQKTMKLQEAALKEDHWVYSEKGRRYVYADGTSPRNKWLAVDQVNYHFNSDGYMDTGWLQDKGTRYYLKPDGTIQTGWLNDQNSWYYFNGDGTMASGWILDQDTYYFLKDDGTMATGWIEDNGKHYYLSENGAMATGWLELNGNNYYFDDSGAMATGWITVDDKTYFLRDDGVMTIGWITEGDQKYFMNADGSKAVSTWIESEGKRYYFDENGSLKPSGWLETNNTWYYIQEDGSAATGWLQLGKQWYYLKNDGSMATGWITDENGKAYFMKDNGVWDPNAKKETPSAGGGPMVALTFDDGPGKYTDGILTVLQQNNAKATFFMLGKLIPKYPETVKRMKALGCELGNHSYDHSDLSKMDAAGVSSQINTTNQALVDLVGEGASCVRPPYGAFNPTVRSAAGAPLILWSIDTLDWKTRDTQTTIDTVLNNVKDGDIVLMHDIHEPSAKAAETLIPALREMGYQLVTVSELAAAKGIPLENGKAYGEFH</sequence>
<accession>A0A1M4SDQ2</accession>
<feature type="repeat" description="Cell wall-binding" evidence="4">
    <location>
        <begin position="157"/>
        <end position="176"/>
    </location>
</feature>
<keyword evidence="2" id="KW-0677">Repeat</keyword>
<dbReference type="Proteomes" id="UP000184245">
    <property type="component" value="Unassembled WGS sequence"/>
</dbReference>
<dbReference type="PROSITE" id="PS51677">
    <property type="entry name" value="NODB"/>
    <property type="match status" value="1"/>
</dbReference>
<dbReference type="GO" id="GO:0016810">
    <property type="term" value="F:hydrolase activity, acting on carbon-nitrogen (but not peptide) bonds"/>
    <property type="evidence" value="ECO:0007669"/>
    <property type="project" value="InterPro"/>
</dbReference>
<dbReference type="SUPFAM" id="SSF69360">
    <property type="entry name" value="Cell wall binding repeat"/>
    <property type="match status" value="2"/>
</dbReference>
<dbReference type="InterPro" id="IPR002509">
    <property type="entry name" value="NODB_dom"/>
</dbReference>
<dbReference type="Gene3D" id="2.10.270.10">
    <property type="entry name" value="Cholin Binding"/>
    <property type="match status" value="2"/>
</dbReference>
<evidence type="ECO:0000256" key="1">
    <source>
        <dbReference type="ARBA" id="ARBA00022723"/>
    </source>
</evidence>
<organism evidence="6 7">
    <name type="scientific">Lactonifactor longoviformis DSM 17459</name>
    <dbReference type="NCBI Taxonomy" id="1122155"/>
    <lineage>
        <taxon>Bacteria</taxon>
        <taxon>Bacillati</taxon>
        <taxon>Bacillota</taxon>
        <taxon>Clostridia</taxon>
        <taxon>Eubacteriales</taxon>
        <taxon>Clostridiaceae</taxon>
        <taxon>Lactonifactor</taxon>
    </lineage>
</organism>
<protein>
    <submittedName>
        <fullName evidence="6">Peptidoglycan/xylan/chitin deacetylase, PgdA/CDA1 family</fullName>
    </submittedName>
</protein>
<feature type="repeat" description="Cell wall-binding" evidence="4">
    <location>
        <begin position="197"/>
        <end position="216"/>
    </location>
</feature>
<dbReference type="Pfam" id="PF01473">
    <property type="entry name" value="Choline_bind_1"/>
    <property type="match status" value="7"/>
</dbReference>
<dbReference type="InterPro" id="IPR018337">
    <property type="entry name" value="Cell_wall/Cho-bd_repeat"/>
</dbReference>
<evidence type="ECO:0000256" key="4">
    <source>
        <dbReference type="PROSITE-ProRule" id="PRU00591"/>
    </source>
</evidence>
<dbReference type="PANTHER" id="PTHR10587">
    <property type="entry name" value="GLYCOSYL TRANSFERASE-RELATED"/>
    <property type="match status" value="1"/>
</dbReference>
<dbReference type="Gene3D" id="3.20.20.370">
    <property type="entry name" value="Glycoside hydrolase/deacetylase"/>
    <property type="match status" value="1"/>
</dbReference>
<dbReference type="Pfam" id="PF19127">
    <property type="entry name" value="Choline_bind_3"/>
    <property type="match status" value="2"/>
</dbReference>
<dbReference type="GO" id="GO:0005975">
    <property type="term" value="P:carbohydrate metabolic process"/>
    <property type="evidence" value="ECO:0007669"/>
    <property type="project" value="InterPro"/>
</dbReference>
<dbReference type="SUPFAM" id="SSF88713">
    <property type="entry name" value="Glycoside hydrolase/deacetylase"/>
    <property type="match status" value="1"/>
</dbReference>
<evidence type="ECO:0000313" key="7">
    <source>
        <dbReference type="Proteomes" id="UP000184245"/>
    </source>
</evidence>
<keyword evidence="3" id="KW-0378">Hydrolase</keyword>
<reference evidence="6 7" key="1">
    <citation type="submission" date="2016-11" db="EMBL/GenBank/DDBJ databases">
        <authorList>
            <person name="Jaros S."/>
            <person name="Januszkiewicz K."/>
            <person name="Wedrychowicz H."/>
        </authorList>
    </citation>
    <scope>NUCLEOTIDE SEQUENCE [LARGE SCALE GENOMIC DNA]</scope>
    <source>
        <strain evidence="6 7">DSM 17459</strain>
    </source>
</reference>
<evidence type="ECO:0000256" key="2">
    <source>
        <dbReference type="ARBA" id="ARBA00022737"/>
    </source>
</evidence>
<name>A0A1M4SDQ2_9CLOT</name>
<keyword evidence="7" id="KW-1185">Reference proteome</keyword>
<dbReference type="Gene3D" id="2.10.270.20">
    <property type="match status" value="2"/>
</dbReference>
<dbReference type="InterPro" id="IPR050248">
    <property type="entry name" value="Polysacc_deacetylase_ArnD"/>
</dbReference>
<dbReference type="EMBL" id="FQVI01000001">
    <property type="protein sequence ID" value="SHE30326.1"/>
    <property type="molecule type" value="Genomic_DNA"/>
</dbReference>
<dbReference type="GO" id="GO:0046872">
    <property type="term" value="F:metal ion binding"/>
    <property type="evidence" value="ECO:0007669"/>
    <property type="project" value="UniProtKB-KW"/>
</dbReference>
<evidence type="ECO:0000259" key="5">
    <source>
        <dbReference type="PROSITE" id="PS51677"/>
    </source>
</evidence>
<dbReference type="OrthoDB" id="9806342at2"/>
<keyword evidence="1" id="KW-0479">Metal-binding</keyword>
<dbReference type="AlphaFoldDB" id="A0A1M4SDQ2"/>
<proteinExistence type="predicted"/>